<evidence type="ECO:0000313" key="4">
    <source>
        <dbReference type="EMBL" id="KZS98933.1"/>
    </source>
</evidence>
<dbReference type="Proteomes" id="UP000076722">
    <property type="component" value="Unassembled WGS sequence"/>
</dbReference>
<dbReference type="GO" id="GO:0006897">
    <property type="term" value="P:endocytosis"/>
    <property type="evidence" value="ECO:0007669"/>
    <property type="project" value="TreeGrafter"/>
</dbReference>
<dbReference type="AlphaFoldDB" id="A0A165AFT6"/>
<dbReference type="Pfam" id="PF12763">
    <property type="entry name" value="EH"/>
    <property type="match status" value="3"/>
</dbReference>
<dbReference type="PROSITE" id="PS50031">
    <property type="entry name" value="EH"/>
    <property type="match status" value="3"/>
</dbReference>
<keyword evidence="5" id="KW-1185">Reference proteome</keyword>
<dbReference type="GO" id="GO:0005509">
    <property type="term" value="F:calcium ion binding"/>
    <property type="evidence" value="ECO:0007669"/>
    <property type="project" value="InterPro"/>
</dbReference>
<gene>
    <name evidence="4" type="ORF">SISNIDRAFT_5193</name>
</gene>
<dbReference type="InterPro" id="IPR011992">
    <property type="entry name" value="EF-hand-dom_pair"/>
</dbReference>
<proteinExistence type="predicted"/>
<dbReference type="STRING" id="1314777.A0A165AFT6"/>
<feature type="compositionally biased region" description="Acidic residues" evidence="1">
    <location>
        <begin position="872"/>
        <end position="884"/>
    </location>
</feature>
<feature type="compositionally biased region" description="Polar residues" evidence="1">
    <location>
        <begin position="751"/>
        <end position="771"/>
    </location>
</feature>
<dbReference type="PROSITE" id="PS50222">
    <property type="entry name" value="EF_HAND_2"/>
    <property type="match status" value="1"/>
</dbReference>
<feature type="compositionally biased region" description="Basic and acidic residues" evidence="1">
    <location>
        <begin position="662"/>
        <end position="693"/>
    </location>
</feature>
<feature type="compositionally biased region" description="Low complexity" evidence="1">
    <location>
        <begin position="792"/>
        <end position="807"/>
    </location>
</feature>
<organism evidence="4 5">
    <name type="scientific">Sistotremastrum niveocremeum HHB9708</name>
    <dbReference type="NCBI Taxonomy" id="1314777"/>
    <lineage>
        <taxon>Eukaryota</taxon>
        <taxon>Fungi</taxon>
        <taxon>Dikarya</taxon>
        <taxon>Basidiomycota</taxon>
        <taxon>Agaricomycotina</taxon>
        <taxon>Agaricomycetes</taxon>
        <taxon>Sistotremastrales</taxon>
        <taxon>Sistotremastraceae</taxon>
        <taxon>Sertulicium</taxon>
        <taxon>Sertulicium niveocremeum</taxon>
    </lineage>
</organism>
<evidence type="ECO:0000313" key="5">
    <source>
        <dbReference type="Proteomes" id="UP000076722"/>
    </source>
</evidence>
<evidence type="ECO:0008006" key="6">
    <source>
        <dbReference type="Google" id="ProtNLM"/>
    </source>
</evidence>
<evidence type="ECO:0000259" key="2">
    <source>
        <dbReference type="PROSITE" id="PS50031"/>
    </source>
</evidence>
<dbReference type="GO" id="GO:0005737">
    <property type="term" value="C:cytoplasm"/>
    <property type="evidence" value="ECO:0007669"/>
    <property type="project" value="TreeGrafter"/>
</dbReference>
<feature type="compositionally biased region" description="Polar residues" evidence="1">
    <location>
        <begin position="103"/>
        <end position="120"/>
    </location>
</feature>
<dbReference type="SMART" id="SM00027">
    <property type="entry name" value="EH"/>
    <property type="match status" value="3"/>
</dbReference>
<feature type="compositionally biased region" description="Low complexity" evidence="1">
    <location>
        <begin position="463"/>
        <end position="482"/>
    </location>
</feature>
<reference evidence="4 5" key="1">
    <citation type="journal article" date="2016" name="Mol. Biol. Evol.">
        <title>Comparative Genomics of Early-Diverging Mushroom-Forming Fungi Provides Insights into the Origins of Lignocellulose Decay Capabilities.</title>
        <authorList>
            <person name="Nagy L.G."/>
            <person name="Riley R."/>
            <person name="Tritt A."/>
            <person name="Adam C."/>
            <person name="Daum C."/>
            <person name="Floudas D."/>
            <person name="Sun H."/>
            <person name="Yadav J.S."/>
            <person name="Pangilinan J."/>
            <person name="Larsson K.H."/>
            <person name="Matsuura K."/>
            <person name="Barry K."/>
            <person name="Labutti K."/>
            <person name="Kuo R."/>
            <person name="Ohm R.A."/>
            <person name="Bhattacharya S.S."/>
            <person name="Shirouzu T."/>
            <person name="Yoshinaga Y."/>
            <person name="Martin F.M."/>
            <person name="Grigoriev I.V."/>
            <person name="Hibbett D.S."/>
        </authorList>
    </citation>
    <scope>NUCLEOTIDE SEQUENCE [LARGE SCALE GENOMIC DNA]</scope>
    <source>
        <strain evidence="4 5">HHB9708</strain>
    </source>
</reference>
<feature type="domain" description="EH" evidence="2">
    <location>
        <begin position="9"/>
        <end position="94"/>
    </location>
</feature>
<feature type="region of interest" description="Disordered" evidence="1">
    <location>
        <begin position="98"/>
        <end position="123"/>
    </location>
</feature>
<feature type="region of interest" description="Disordered" evidence="1">
    <location>
        <begin position="512"/>
        <end position="531"/>
    </location>
</feature>
<feature type="domain" description="EH" evidence="2">
    <location>
        <begin position="128"/>
        <end position="211"/>
    </location>
</feature>
<dbReference type="InterPro" id="IPR000261">
    <property type="entry name" value="EH_dom"/>
</dbReference>
<feature type="compositionally biased region" description="Basic and acidic residues" evidence="1">
    <location>
        <begin position="853"/>
        <end position="871"/>
    </location>
</feature>
<dbReference type="GO" id="GO:0016197">
    <property type="term" value="P:endosomal transport"/>
    <property type="evidence" value="ECO:0007669"/>
    <property type="project" value="TreeGrafter"/>
</dbReference>
<dbReference type="SUPFAM" id="SSF47473">
    <property type="entry name" value="EF-hand"/>
    <property type="match status" value="3"/>
</dbReference>
<dbReference type="PANTHER" id="PTHR11216:SF170">
    <property type="entry name" value="DYNAMIN ASSOCIATED PROTEIN 160, ISOFORM D"/>
    <property type="match status" value="1"/>
</dbReference>
<evidence type="ECO:0000256" key="1">
    <source>
        <dbReference type="SAM" id="MobiDB-lite"/>
    </source>
</evidence>
<dbReference type="CDD" id="cd00052">
    <property type="entry name" value="EH"/>
    <property type="match status" value="3"/>
</dbReference>
<evidence type="ECO:0000259" key="3">
    <source>
        <dbReference type="PROSITE" id="PS50222"/>
    </source>
</evidence>
<feature type="region of interest" description="Disordered" evidence="1">
    <location>
        <begin position="938"/>
        <end position="960"/>
    </location>
</feature>
<feature type="compositionally biased region" description="Polar residues" evidence="1">
    <location>
        <begin position="512"/>
        <end position="522"/>
    </location>
</feature>
<feature type="region of interest" description="Disordered" evidence="1">
    <location>
        <begin position="658"/>
        <end position="923"/>
    </location>
</feature>
<feature type="domain" description="EF-hand" evidence="3">
    <location>
        <begin position="335"/>
        <end position="370"/>
    </location>
</feature>
<dbReference type="EMBL" id="KV419394">
    <property type="protein sequence ID" value="KZS98933.1"/>
    <property type="molecule type" value="Genomic_DNA"/>
</dbReference>
<dbReference type="OrthoDB" id="524326at2759"/>
<name>A0A165AFT6_9AGAM</name>
<feature type="compositionally biased region" description="Low complexity" evidence="1">
    <location>
        <begin position="725"/>
        <end position="736"/>
    </location>
</feature>
<dbReference type="Gene3D" id="1.10.238.10">
    <property type="entry name" value="EF-hand"/>
    <property type="match status" value="3"/>
</dbReference>
<feature type="region of interest" description="Disordered" evidence="1">
    <location>
        <begin position="463"/>
        <end position="502"/>
    </location>
</feature>
<protein>
    <recommendedName>
        <fullName evidence="6">EF-hand</fullName>
    </recommendedName>
</protein>
<feature type="domain" description="EH" evidence="2">
    <location>
        <begin position="302"/>
        <end position="391"/>
    </location>
</feature>
<dbReference type="InterPro" id="IPR002048">
    <property type="entry name" value="EF_hand_dom"/>
</dbReference>
<accession>A0A165AFT6</accession>
<sequence>MSFSPSPQELALVSQLFAHADPQKLGILTGDAAVKAFQGANLSPVILGEVWALADSENNGFLTRKTAAIAVRLIGWAQKGETVSEALINKPGPLAHIEGVSRPVTSSPAPKSPTISSSASLPPLTPQDRDKFQRIFTGCGPVDGLLSGEKARDVFVKSKLPYEKLSQIWQLADTRNRGSLDSADFAVGMYLIQACMSNSSFVLPAVLPPSVYTQAGGLPPQVATHPTGGSGTFPSPSLTGSFAAQSIKPQLTGQSALSASGRIGRPAVPPIPARRALGSPFPNAAVSAFAPPPQPWDVSPEEKTTSDGFYDTLDTQHRGYIEGEVAVPFMIQSGLSEDILAQVWDLADIHNDGKLTRDGFAIAMHLINGQLAGKPLPPTLPPTLVPPSLRPQITGNQAPKPALSQVQQDLWGLDEAPQENAVSPPAAFTPNPLSAQTTGTNIRSPAFQPAAALPVHKTGQSFSTTFSTPFTPAAQAPPSLISSPPPSKDLLGDDEESATEHATIHANSVEIANTQNQLTSTERSLKSTQSERKTLEETLAAQASQLSALQSQLSTAKAAYEAETKLLATLRERLTSQNNDIQKTRNDLIRAESDLSAIKLEKSEIEGSFLRDKEEIRDLQRKMKEAGENIELLKADVEKAKKEARQQKGLLAIAKKQLGTSEAEKEKQQKELAEANAERDADAKETQEVETKIEAIQSEINSRAISPAPAEVAASIHIPDTPDMTSPLSTTSKKSTNPFEHLLFGGGGTPRSESPFQPTSEAVSEATQNREPNLVDDPFGLAEEPEQKEETSPPIEEPAASLEPSEPVLASKITTPFDEFLAESIGPEHKEEFEPPVASPLDAPVPGAFPSDEPAKAIEEKKTEFPELREIEPEEDDSSDDDDFHDANGLLPSHKTESRNGTPVSSKINEVSQAAQSHPAEAPIVAPVLEAPAAADVFAPSSEPWKPSAAPDKGDSGRID</sequence>
<dbReference type="PANTHER" id="PTHR11216">
    <property type="entry name" value="EH DOMAIN"/>
    <property type="match status" value="1"/>
</dbReference>
<dbReference type="GO" id="GO:0005886">
    <property type="term" value="C:plasma membrane"/>
    <property type="evidence" value="ECO:0007669"/>
    <property type="project" value="TreeGrafter"/>
</dbReference>
<feature type="compositionally biased region" description="Polar residues" evidence="1">
    <location>
        <begin position="899"/>
        <end position="916"/>
    </location>
</feature>